<keyword evidence="6 9" id="KW-0547">Nucleotide-binding</keyword>
<dbReference type="InterPro" id="IPR011009">
    <property type="entry name" value="Kinase-like_dom_sf"/>
</dbReference>
<dbReference type="SUPFAM" id="SSF56112">
    <property type="entry name" value="Protein kinase-like (PK-like)"/>
    <property type="match status" value="1"/>
</dbReference>
<dbReference type="EC" id="2.7.11.24" evidence="3"/>
<dbReference type="PANTHER" id="PTHR24055">
    <property type="entry name" value="MITOGEN-ACTIVATED PROTEIN KINASE"/>
    <property type="match status" value="1"/>
</dbReference>
<dbReference type="SMART" id="SM00220">
    <property type="entry name" value="S_TKc"/>
    <property type="match status" value="1"/>
</dbReference>
<dbReference type="Pfam" id="PF00069">
    <property type="entry name" value="Pkinase"/>
    <property type="match status" value="1"/>
</dbReference>
<keyword evidence="5" id="KW-0808">Transferase</keyword>
<comment type="cofactor">
    <cofactor evidence="1">
        <name>Mg(2+)</name>
        <dbReference type="ChEBI" id="CHEBI:18420"/>
    </cofactor>
</comment>
<keyword evidence="4" id="KW-0723">Serine/threonine-protein kinase</keyword>
<feature type="domain" description="Protein kinase" evidence="10">
    <location>
        <begin position="24"/>
        <end position="308"/>
    </location>
</feature>
<protein>
    <recommendedName>
        <fullName evidence="3">mitogen-activated protein kinase</fullName>
        <ecNumber evidence="3">2.7.11.24</ecNumber>
    </recommendedName>
</protein>
<gene>
    <name evidence="12" type="primary">LOC100209157</name>
</gene>
<evidence type="ECO:0000313" key="12">
    <source>
        <dbReference type="RefSeq" id="XP_065674217.1"/>
    </source>
</evidence>
<evidence type="ECO:0000313" key="11">
    <source>
        <dbReference type="Proteomes" id="UP001652625"/>
    </source>
</evidence>
<accession>A0ABM4DI91</accession>
<evidence type="ECO:0000259" key="10">
    <source>
        <dbReference type="PROSITE" id="PS50011"/>
    </source>
</evidence>
<dbReference type="Gene3D" id="1.10.510.10">
    <property type="entry name" value="Transferase(Phosphotransferase) domain 1"/>
    <property type="match status" value="1"/>
</dbReference>
<keyword evidence="8 9" id="KW-0067">ATP-binding</keyword>
<evidence type="ECO:0000256" key="6">
    <source>
        <dbReference type="ARBA" id="ARBA00022741"/>
    </source>
</evidence>
<keyword evidence="7 12" id="KW-0418">Kinase</keyword>
<dbReference type="GeneID" id="100209157"/>
<organism evidence="11 12">
    <name type="scientific">Hydra vulgaris</name>
    <name type="common">Hydra</name>
    <name type="synonym">Hydra attenuata</name>
    <dbReference type="NCBI Taxonomy" id="6087"/>
    <lineage>
        <taxon>Eukaryota</taxon>
        <taxon>Metazoa</taxon>
        <taxon>Cnidaria</taxon>
        <taxon>Hydrozoa</taxon>
        <taxon>Hydroidolina</taxon>
        <taxon>Anthoathecata</taxon>
        <taxon>Aplanulata</taxon>
        <taxon>Hydridae</taxon>
        <taxon>Hydra</taxon>
    </lineage>
</organism>
<feature type="binding site" evidence="9">
    <location>
        <position position="54"/>
    </location>
    <ligand>
        <name>ATP</name>
        <dbReference type="ChEBI" id="CHEBI:30616"/>
    </ligand>
</feature>
<dbReference type="PRINTS" id="PR01773">
    <property type="entry name" value="P38MAPKINASE"/>
</dbReference>
<dbReference type="InterPro" id="IPR017441">
    <property type="entry name" value="Protein_kinase_ATP_BS"/>
</dbReference>
<evidence type="ECO:0000256" key="3">
    <source>
        <dbReference type="ARBA" id="ARBA00012411"/>
    </source>
</evidence>
<evidence type="ECO:0000256" key="2">
    <source>
        <dbReference type="ARBA" id="ARBA00008832"/>
    </source>
</evidence>
<name>A0ABM4DI91_HYDVU</name>
<dbReference type="InterPro" id="IPR000719">
    <property type="entry name" value="Prot_kinase_dom"/>
</dbReference>
<dbReference type="PROSITE" id="PS50011">
    <property type="entry name" value="PROTEIN_KINASE_DOM"/>
    <property type="match status" value="1"/>
</dbReference>
<sequence>MERLPTGFYKEELNRTTWEIPVRYQDLNVVGAGAYGQVCSAKDTHTGMRVAIKKLSRPFQSVLHAKRAYREILLLQHMCHENVINLLDIFTPQKDIDEFQDVYLVTCLMDRDLKDIIKIQSLTDDHVQFLTYQILRGLKYIHSAGIIHRDLKPGNIGVNENNDLKIFDFGLARICEDSMSSYVATRWYRAPEIILNRTQYNSQADIWSVGCIMAELITGRTLFPGDNEIDQITMIMELVGKPNDDFLDKMTSVNASSSIKFMPNYVPQDFNKEFPTATAQARNILQQMLVFDPEKRLSAEQCLQHPYFIHWHDPDDEPIAPFFEKVPELNECTVDAIKLLILNEIRNFVYKPPPNEVIEYC</sequence>
<keyword evidence="11" id="KW-1185">Reference proteome</keyword>
<evidence type="ECO:0000256" key="8">
    <source>
        <dbReference type="ARBA" id="ARBA00022840"/>
    </source>
</evidence>
<dbReference type="PROSITE" id="PS00107">
    <property type="entry name" value="PROTEIN_KINASE_ATP"/>
    <property type="match status" value="1"/>
</dbReference>
<dbReference type="Gene3D" id="3.30.200.20">
    <property type="entry name" value="Phosphorylase Kinase, domain 1"/>
    <property type="match status" value="1"/>
</dbReference>
<dbReference type="InterPro" id="IPR050117">
    <property type="entry name" value="MAPK"/>
</dbReference>
<proteinExistence type="inferred from homology"/>
<dbReference type="GO" id="GO:0016301">
    <property type="term" value="F:kinase activity"/>
    <property type="evidence" value="ECO:0007669"/>
    <property type="project" value="UniProtKB-KW"/>
</dbReference>
<dbReference type="InterPro" id="IPR008352">
    <property type="entry name" value="MAPK_HOG-like"/>
</dbReference>
<comment type="similarity">
    <text evidence="2">Belongs to the protein kinase superfamily. CMGC Ser/Thr protein kinase family. MAP kinase subfamily.</text>
</comment>
<evidence type="ECO:0000256" key="5">
    <source>
        <dbReference type="ARBA" id="ARBA00022679"/>
    </source>
</evidence>
<evidence type="ECO:0000256" key="9">
    <source>
        <dbReference type="PROSITE-ProRule" id="PRU10141"/>
    </source>
</evidence>
<reference evidence="12" key="1">
    <citation type="submission" date="2025-08" db="UniProtKB">
        <authorList>
            <consortium name="RefSeq"/>
        </authorList>
    </citation>
    <scope>IDENTIFICATION</scope>
</reference>
<evidence type="ECO:0000256" key="7">
    <source>
        <dbReference type="ARBA" id="ARBA00022777"/>
    </source>
</evidence>
<dbReference type="CDD" id="cd07851">
    <property type="entry name" value="STKc_p38"/>
    <property type="match status" value="1"/>
</dbReference>
<dbReference type="RefSeq" id="XP_065674217.1">
    <property type="nucleotide sequence ID" value="XM_065818145.1"/>
</dbReference>
<evidence type="ECO:0000256" key="1">
    <source>
        <dbReference type="ARBA" id="ARBA00001946"/>
    </source>
</evidence>
<dbReference type="Proteomes" id="UP001652625">
    <property type="component" value="Chromosome 14"/>
</dbReference>
<evidence type="ECO:0000256" key="4">
    <source>
        <dbReference type="ARBA" id="ARBA00022527"/>
    </source>
</evidence>